<comment type="similarity">
    <text evidence="1">In the C-terminal section; belongs to the class-I pyridoxal-phosphate-dependent aminotransferase family.</text>
</comment>
<dbReference type="RefSeq" id="WP_344731630.1">
    <property type="nucleotide sequence ID" value="NZ_BAAAZH010000003.1"/>
</dbReference>
<dbReference type="CDD" id="cd00609">
    <property type="entry name" value="AAT_like"/>
    <property type="match status" value="1"/>
</dbReference>
<keyword evidence="2" id="KW-0663">Pyridoxal phosphate</keyword>
<gene>
    <name evidence="7" type="ORF">GCM10022215_05060</name>
</gene>
<evidence type="ECO:0000259" key="6">
    <source>
        <dbReference type="PROSITE" id="PS50949"/>
    </source>
</evidence>
<organism evidence="7 8">
    <name type="scientific">Nocardioides fonticola</name>
    <dbReference type="NCBI Taxonomy" id="450363"/>
    <lineage>
        <taxon>Bacteria</taxon>
        <taxon>Bacillati</taxon>
        <taxon>Actinomycetota</taxon>
        <taxon>Actinomycetes</taxon>
        <taxon>Propionibacteriales</taxon>
        <taxon>Nocardioidaceae</taxon>
        <taxon>Nocardioides</taxon>
    </lineage>
</organism>
<sequence>MSLPDAVSRLDDRSPRGVAGAFARLIADGDLAPGERLPTVREVAAGLGVSPATVSEAWQALQRAGLVVARGRAGTFVHETPRAWLSPRLRGLRGDAVTDDVRLDLSRGTPDPELLPDLAPALGRVAIRAGTGSYQDEPVLPGLDDALRALWPTPPEALTVVDGGQDGVERTLAELVSYGDRVVLESPGYPPFLDLVESLGGRIVPVELDAEGVRVDSLREALATRPVAVVLQPRAQNPTGVCLSPERAERLARLLRRREHAGVLVIEDDHSALLSTAPEVTLSALLPGRVVHVRSLSKSHGPDLRVAGLSAPTALVDRLVARRMLGPGWTSRMVQTIVLDLLTSPSSRDQVAAARTAYAARQERLVAALGAHGVRLAQPDGINLWLPVADEQAAQLDLAAAGLRVAAGSTFLAPGHAPGAFVRVTAGRVPESEADGVAAALAHAAGA</sequence>
<feature type="domain" description="HTH gntR-type" evidence="6">
    <location>
        <begin position="12"/>
        <end position="80"/>
    </location>
</feature>
<evidence type="ECO:0000256" key="2">
    <source>
        <dbReference type="ARBA" id="ARBA00022898"/>
    </source>
</evidence>
<evidence type="ECO:0000256" key="5">
    <source>
        <dbReference type="ARBA" id="ARBA00023163"/>
    </source>
</evidence>
<dbReference type="Gene3D" id="3.40.640.10">
    <property type="entry name" value="Type I PLP-dependent aspartate aminotransferase-like (Major domain)"/>
    <property type="match status" value="1"/>
</dbReference>
<dbReference type="PANTHER" id="PTHR46577:SF1">
    <property type="entry name" value="HTH-TYPE TRANSCRIPTIONAL REGULATORY PROTEIN GABR"/>
    <property type="match status" value="1"/>
</dbReference>
<evidence type="ECO:0000256" key="1">
    <source>
        <dbReference type="ARBA" id="ARBA00005384"/>
    </source>
</evidence>
<dbReference type="InterPro" id="IPR036388">
    <property type="entry name" value="WH-like_DNA-bd_sf"/>
</dbReference>
<reference evidence="8" key="1">
    <citation type="journal article" date="2019" name="Int. J. Syst. Evol. Microbiol.">
        <title>The Global Catalogue of Microorganisms (GCM) 10K type strain sequencing project: providing services to taxonomists for standard genome sequencing and annotation.</title>
        <authorList>
            <consortium name="The Broad Institute Genomics Platform"/>
            <consortium name="The Broad Institute Genome Sequencing Center for Infectious Disease"/>
            <person name="Wu L."/>
            <person name="Ma J."/>
        </authorList>
    </citation>
    <scope>NUCLEOTIDE SEQUENCE [LARGE SCALE GENOMIC DNA]</scope>
    <source>
        <strain evidence="8">JCM 16703</strain>
    </source>
</reference>
<dbReference type="InterPro" id="IPR036390">
    <property type="entry name" value="WH_DNA-bd_sf"/>
</dbReference>
<keyword evidence="5" id="KW-0804">Transcription</keyword>
<dbReference type="InterPro" id="IPR004839">
    <property type="entry name" value="Aminotransferase_I/II_large"/>
</dbReference>
<dbReference type="SMART" id="SM00345">
    <property type="entry name" value="HTH_GNTR"/>
    <property type="match status" value="1"/>
</dbReference>
<name>A0ABP7XBA1_9ACTN</name>
<evidence type="ECO:0000256" key="4">
    <source>
        <dbReference type="ARBA" id="ARBA00023125"/>
    </source>
</evidence>
<dbReference type="InterPro" id="IPR051446">
    <property type="entry name" value="HTH_trans_reg/aminotransferase"/>
</dbReference>
<dbReference type="GO" id="GO:0008483">
    <property type="term" value="F:transaminase activity"/>
    <property type="evidence" value="ECO:0007669"/>
    <property type="project" value="UniProtKB-KW"/>
</dbReference>
<comment type="caution">
    <text evidence="7">The sequence shown here is derived from an EMBL/GenBank/DDBJ whole genome shotgun (WGS) entry which is preliminary data.</text>
</comment>
<protein>
    <submittedName>
        <fullName evidence="7">Aminotransferase class I/II-fold pyridoxal phosphate-dependent enzyme</fullName>
    </submittedName>
</protein>
<dbReference type="EMBL" id="BAAAZH010000003">
    <property type="protein sequence ID" value="GAA4110115.1"/>
    <property type="molecule type" value="Genomic_DNA"/>
</dbReference>
<evidence type="ECO:0000313" key="8">
    <source>
        <dbReference type="Proteomes" id="UP001501495"/>
    </source>
</evidence>
<evidence type="ECO:0000256" key="3">
    <source>
        <dbReference type="ARBA" id="ARBA00023015"/>
    </source>
</evidence>
<keyword evidence="7" id="KW-0808">Transferase</keyword>
<keyword evidence="4" id="KW-0238">DNA-binding</keyword>
<dbReference type="InterPro" id="IPR015424">
    <property type="entry name" value="PyrdxlP-dep_Trfase"/>
</dbReference>
<evidence type="ECO:0000313" key="7">
    <source>
        <dbReference type="EMBL" id="GAA4110115.1"/>
    </source>
</evidence>
<dbReference type="InterPro" id="IPR015421">
    <property type="entry name" value="PyrdxlP-dep_Trfase_major"/>
</dbReference>
<dbReference type="PROSITE" id="PS50949">
    <property type="entry name" value="HTH_GNTR"/>
    <property type="match status" value="1"/>
</dbReference>
<dbReference type="Pfam" id="PF00392">
    <property type="entry name" value="GntR"/>
    <property type="match status" value="1"/>
</dbReference>
<keyword evidence="7" id="KW-0032">Aminotransferase</keyword>
<dbReference type="InterPro" id="IPR000524">
    <property type="entry name" value="Tscrpt_reg_HTH_GntR"/>
</dbReference>
<dbReference type="PANTHER" id="PTHR46577">
    <property type="entry name" value="HTH-TYPE TRANSCRIPTIONAL REGULATORY PROTEIN GABR"/>
    <property type="match status" value="1"/>
</dbReference>
<dbReference type="SUPFAM" id="SSF53383">
    <property type="entry name" value="PLP-dependent transferases"/>
    <property type="match status" value="1"/>
</dbReference>
<dbReference type="Gene3D" id="1.10.10.10">
    <property type="entry name" value="Winged helix-like DNA-binding domain superfamily/Winged helix DNA-binding domain"/>
    <property type="match status" value="1"/>
</dbReference>
<accession>A0ABP7XBA1</accession>
<proteinExistence type="inferred from homology"/>
<dbReference type="Proteomes" id="UP001501495">
    <property type="component" value="Unassembled WGS sequence"/>
</dbReference>
<dbReference type="Pfam" id="PF00155">
    <property type="entry name" value="Aminotran_1_2"/>
    <property type="match status" value="1"/>
</dbReference>
<dbReference type="SUPFAM" id="SSF46785">
    <property type="entry name" value="Winged helix' DNA-binding domain"/>
    <property type="match status" value="1"/>
</dbReference>
<keyword evidence="3" id="KW-0805">Transcription regulation</keyword>
<keyword evidence="8" id="KW-1185">Reference proteome</keyword>
<dbReference type="CDD" id="cd07377">
    <property type="entry name" value="WHTH_GntR"/>
    <property type="match status" value="1"/>
</dbReference>